<evidence type="ECO:0000313" key="2">
    <source>
        <dbReference type="Proteomes" id="UP000284431"/>
    </source>
</evidence>
<evidence type="ECO:0000313" key="1">
    <source>
        <dbReference type="EMBL" id="RGY19920.1"/>
    </source>
</evidence>
<comment type="caution">
    <text evidence="1">The sequence shown here is derived from an EMBL/GenBank/DDBJ whole genome shotgun (WGS) entry which is preliminary data.</text>
</comment>
<gene>
    <name evidence="1" type="ORF">DXA49_22720</name>
</gene>
<dbReference type="EMBL" id="QSCS01000075">
    <property type="protein sequence ID" value="RGY19920.1"/>
    <property type="molecule type" value="Genomic_DNA"/>
</dbReference>
<dbReference type="RefSeq" id="WP_122135025.1">
    <property type="nucleotide sequence ID" value="NZ_JAPUBL010000046.1"/>
</dbReference>
<name>A0A413IR66_9BACE</name>
<reference evidence="1 2" key="1">
    <citation type="submission" date="2018-08" db="EMBL/GenBank/DDBJ databases">
        <title>A genome reference for cultivated species of the human gut microbiota.</title>
        <authorList>
            <person name="Zou Y."/>
            <person name="Xue W."/>
            <person name="Luo G."/>
        </authorList>
    </citation>
    <scope>NUCLEOTIDE SEQUENCE [LARGE SCALE GENOMIC DNA]</scope>
    <source>
        <strain evidence="1 2">OF02-6LB</strain>
    </source>
</reference>
<accession>A0A413IR66</accession>
<sequence>MIEKYTPVIWDNVRLAFAPVKALDEVPSYPEEECARICGELNKIVKLCSFKPKAGDVYYHPVAFSQGRFLVADELADLAGCPYPACADLDSCQKVCDMMNRVIEEMGTDSFR</sequence>
<dbReference type="AlphaFoldDB" id="A0A413IR66"/>
<protein>
    <submittedName>
        <fullName evidence="1">Uncharacterized protein</fullName>
    </submittedName>
</protein>
<proteinExistence type="predicted"/>
<organism evidence="1 2">
    <name type="scientific">Bacteroides caccae</name>
    <dbReference type="NCBI Taxonomy" id="47678"/>
    <lineage>
        <taxon>Bacteria</taxon>
        <taxon>Pseudomonadati</taxon>
        <taxon>Bacteroidota</taxon>
        <taxon>Bacteroidia</taxon>
        <taxon>Bacteroidales</taxon>
        <taxon>Bacteroidaceae</taxon>
        <taxon>Bacteroides</taxon>
    </lineage>
</organism>
<dbReference type="Proteomes" id="UP000284431">
    <property type="component" value="Unassembled WGS sequence"/>
</dbReference>